<accession>A0ACC1JE97</accession>
<keyword evidence="2" id="KW-1185">Reference proteome</keyword>
<keyword evidence="1" id="KW-0808">Transferase</keyword>
<reference evidence="1" key="1">
    <citation type="submission" date="2022-07" db="EMBL/GenBank/DDBJ databases">
        <title>Phylogenomic reconstructions and comparative analyses of Kickxellomycotina fungi.</title>
        <authorList>
            <person name="Reynolds N.K."/>
            <person name="Stajich J.E."/>
            <person name="Barry K."/>
            <person name="Grigoriev I.V."/>
            <person name="Crous P."/>
            <person name="Smith M.E."/>
        </authorList>
    </citation>
    <scope>NUCLEOTIDE SEQUENCE</scope>
    <source>
        <strain evidence="1">NRRL 5244</strain>
    </source>
</reference>
<organism evidence="1 2">
    <name type="scientific">Linderina macrospora</name>
    <dbReference type="NCBI Taxonomy" id="4868"/>
    <lineage>
        <taxon>Eukaryota</taxon>
        <taxon>Fungi</taxon>
        <taxon>Fungi incertae sedis</taxon>
        <taxon>Zoopagomycota</taxon>
        <taxon>Kickxellomycotina</taxon>
        <taxon>Kickxellomycetes</taxon>
        <taxon>Kickxellales</taxon>
        <taxon>Kickxellaceae</taxon>
        <taxon>Linderina</taxon>
    </lineage>
</organism>
<dbReference type="Proteomes" id="UP001150603">
    <property type="component" value="Unassembled WGS sequence"/>
</dbReference>
<keyword evidence="1" id="KW-0328">Glycosyltransferase</keyword>
<name>A0ACC1JE97_9FUNG</name>
<sequence length="270" mass="29008">LIGLTSRKLVYIGWMLIYLVSLPIWNFVLPTYAYWHFDDFSWGQTRMVQGEGKDTGHGSGDGEFDSSQIVMKRWCDFEADKRRKTQMILGSVPSLAALAMTNSSDPSVNARGSRVISMRPSSVMSPQITTTSTNQTADSSEQLISTVGPAAQLQQAASQIADSEAQAAAGSIERLGYMTPNIIPVLASQGMSARNSTSQLPTSPGIYSNQYNMSRNASFSPENNAQFYAGSSGNTSSVHFAQGAMPQGPGSNVSSNHDESSTSLPSVKKQ</sequence>
<dbReference type="EC" id="2.4.1.16" evidence="1"/>
<evidence type="ECO:0000313" key="1">
    <source>
        <dbReference type="EMBL" id="KAJ1949066.1"/>
    </source>
</evidence>
<evidence type="ECO:0000313" key="2">
    <source>
        <dbReference type="Proteomes" id="UP001150603"/>
    </source>
</evidence>
<feature type="non-terminal residue" evidence="1">
    <location>
        <position position="1"/>
    </location>
</feature>
<proteinExistence type="predicted"/>
<gene>
    <name evidence="1" type="primary">CHS3_1</name>
    <name evidence="1" type="ORF">FBU59_001311</name>
</gene>
<protein>
    <submittedName>
        <fullName evidence="1">Chitin synthase, class 3</fullName>
        <ecNumber evidence="1">2.4.1.16</ecNumber>
    </submittedName>
</protein>
<comment type="caution">
    <text evidence="1">The sequence shown here is derived from an EMBL/GenBank/DDBJ whole genome shotgun (WGS) entry which is preliminary data.</text>
</comment>
<dbReference type="EMBL" id="JANBPW010000557">
    <property type="protein sequence ID" value="KAJ1949066.1"/>
    <property type="molecule type" value="Genomic_DNA"/>
</dbReference>